<dbReference type="OrthoDB" id="37659at2759"/>
<dbReference type="InterPro" id="IPR036291">
    <property type="entry name" value="NAD(P)-bd_dom_sf"/>
</dbReference>
<dbReference type="PRINTS" id="PR00081">
    <property type="entry name" value="GDHRDH"/>
</dbReference>
<dbReference type="PANTHER" id="PTHR43669:SF11">
    <property type="entry name" value="SHORT-CHAIN DEHYDROGENASE_OXIDOREDUCTASE"/>
    <property type="match status" value="1"/>
</dbReference>
<comment type="similarity">
    <text evidence="1">Belongs to the short-chain dehydrogenases/reductases (SDR) family.</text>
</comment>
<dbReference type="SUPFAM" id="SSF51735">
    <property type="entry name" value="NAD(P)-binding Rossmann-fold domains"/>
    <property type="match status" value="1"/>
</dbReference>
<dbReference type="Gene3D" id="3.40.50.720">
    <property type="entry name" value="NAD(P)-binding Rossmann-like Domain"/>
    <property type="match status" value="1"/>
</dbReference>
<dbReference type="InterPro" id="IPR002347">
    <property type="entry name" value="SDR_fam"/>
</dbReference>
<keyword evidence="4" id="KW-1185">Reference proteome</keyword>
<evidence type="ECO:0000313" key="3">
    <source>
        <dbReference type="EMBL" id="KPA37122.1"/>
    </source>
</evidence>
<proteinExistence type="inferred from homology"/>
<sequence>MAPLYKKTLVLGASSGIGEALAAKLIAAGTKVIVVGRRRENLESFVRKHGHENARAIVFDVTNLSAIKDFAESIIKSDPDLDSVVLNLGIQRGFDFCNPESMDLSVLGDELTTNYTSAVYLTAAFIPHLKKQAKGHLIYVSATLGLIPSMIRTPNYNASKSALHTFILNVRQQLVDGGAGHVRMVEVFPPAVQTELHDEKHQPDLINGGQIGMPLGEFVDKMYEGLEKGDDQFAIGPGEALLAEDGWETQRTTLYEKGREGIQKSLASYLKK</sequence>
<accession>A0A0M9EPT7</accession>
<gene>
    <name evidence="3" type="ORF">FLAG1_10077</name>
</gene>
<dbReference type="AlphaFoldDB" id="A0A0M9EPT7"/>
<keyword evidence="2" id="KW-0560">Oxidoreductase</keyword>
<organism evidence="3 4">
    <name type="scientific">Fusarium langsethiae</name>
    <dbReference type="NCBI Taxonomy" id="179993"/>
    <lineage>
        <taxon>Eukaryota</taxon>
        <taxon>Fungi</taxon>
        <taxon>Dikarya</taxon>
        <taxon>Ascomycota</taxon>
        <taxon>Pezizomycotina</taxon>
        <taxon>Sordariomycetes</taxon>
        <taxon>Hypocreomycetidae</taxon>
        <taxon>Hypocreales</taxon>
        <taxon>Nectriaceae</taxon>
        <taxon>Fusarium</taxon>
    </lineage>
</organism>
<dbReference type="Pfam" id="PF00106">
    <property type="entry name" value="adh_short"/>
    <property type="match status" value="1"/>
</dbReference>
<reference evidence="3 4" key="1">
    <citation type="submission" date="2015-04" db="EMBL/GenBank/DDBJ databases">
        <title>The draft genome sequence of Fusarium langsethiae, a T-2/HT-2 mycotoxin producer.</title>
        <authorList>
            <person name="Lysoe E."/>
            <person name="Divon H.H."/>
            <person name="Terzi V."/>
            <person name="Orru L."/>
            <person name="Lamontanara A."/>
            <person name="Kolseth A.-K."/>
            <person name="Frandsen R.J."/>
            <person name="Nielsen K."/>
            <person name="Thrane U."/>
        </authorList>
    </citation>
    <scope>NUCLEOTIDE SEQUENCE [LARGE SCALE GENOMIC DNA]</scope>
    <source>
        <strain evidence="3 4">Fl201059</strain>
    </source>
</reference>
<name>A0A0M9EPT7_FUSLA</name>
<evidence type="ECO:0000256" key="2">
    <source>
        <dbReference type="ARBA" id="ARBA00023002"/>
    </source>
</evidence>
<protein>
    <submittedName>
        <fullName evidence="3">Oxidoreductase dlte</fullName>
    </submittedName>
</protein>
<dbReference type="EMBL" id="JXCE01000472">
    <property type="protein sequence ID" value="KPA37122.1"/>
    <property type="molecule type" value="Genomic_DNA"/>
</dbReference>
<evidence type="ECO:0000256" key="1">
    <source>
        <dbReference type="ARBA" id="ARBA00006484"/>
    </source>
</evidence>
<dbReference type="PANTHER" id="PTHR43669">
    <property type="entry name" value="5-KETO-D-GLUCONATE 5-REDUCTASE"/>
    <property type="match status" value="1"/>
</dbReference>
<dbReference type="GO" id="GO:0016491">
    <property type="term" value="F:oxidoreductase activity"/>
    <property type="evidence" value="ECO:0007669"/>
    <property type="project" value="UniProtKB-KW"/>
</dbReference>
<comment type="caution">
    <text evidence="3">The sequence shown here is derived from an EMBL/GenBank/DDBJ whole genome shotgun (WGS) entry which is preliminary data.</text>
</comment>
<dbReference type="Proteomes" id="UP000037904">
    <property type="component" value="Unassembled WGS sequence"/>
</dbReference>
<evidence type="ECO:0000313" key="4">
    <source>
        <dbReference type="Proteomes" id="UP000037904"/>
    </source>
</evidence>